<evidence type="ECO:0000313" key="1">
    <source>
        <dbReference type="EMBL" id="MPN07772.1"/>
    </source>
</evidence>
<reference evidence="1" key="1">
    <citation type="submission" date="2019-08" db="EMBL/GenBank/DDBJ databases">
        <authorList>
            <person name="Kucharzyk K."/>
            <person name="Murdoch R.W."/>
            <person name="Higgins S."/>
            <person name="Loffler F."/>
        </authorList>
    </citation>
    <scope>NUCLEOTIDE SEQUENCE</scope>
</reference>
<dbReference type="EMBL" id="VSSQ01053777">
    <property type="protein sequence ID" value="MPN07772.1"/>
    <property type="molecule type" value="Genomic_DNA"/>
</dbReference>
<name>A0A645F2M7_9ZZZZ</name>
<sequence length="93" mass="10913">MVKPEALVMCHCPHPYLADKLDMIRLNDVNMEQPVCKQMLHRARLVKAVLPDRLIDTDNWPMPSKAAWLNYVRLQPELSVPSLYYLWHMDNSP</sequence>
<proteinExistence type="predicted"/>
<gene>
    <name evidence="1" type="ORF">SDC9_155044</name>
</gene>
<comment type="caution">
    <text evidence="1">The sequence shown here is derived from an EMBL/GenBank/DDBJ whole genome shotgun (WGS) entry which is preliminary data.</text>
</comment>
<accession>A0A645F2M7</accession>
<protein>
    <submittedName>
        <fullName evidence="1">Uncharacterized protein</fullName>
    </submittedName>
</protein>
<organism evidence="1">
    <name type="scientific">bioreactor metagenome</name>
    <dbReference type="NCBI Taxonomy" id="1076179"/>
    <lineage>
        <taxon>unclassified sequences</taxon>
        <taxon>metagenomes</taxon>
        <taxon>ecological metagenomes</taxon>
    </lineage>
</organism>
<dbReference type="AlphaFoldDB" id="A0A645F2M7"/>